<dbReference type="AlphaFoldDB" id="A0A183IHP7"/>
<name>A0A183IHP7_9BILA</name>
<protein>
    <submittedName>
        <fullName evidence="3">UDENN domain-containing protein</fullName>
    </submittedName>
</protein>
<dbReference type="WBParaSite" id="SBAD_0000328801-mRNA-1">
    <property type="protein sequence ID" value="SBAD_0000328801-mRNA-1"/>
    <property type="gene ID" value="SBAD_0000328801"/>
</dbReference>
<accession>A0A183IHP7</accession>
<keyword evidence="2" id="KW-1185">Reference proteome</keyword>
<organism evidence="3">
    <name type="scientific">Soboliphyme baturini</name>
    <dbReference type="NCBI Taxonomy" id="241478"/>
    <lineage>
        <taxon>Eukaryota</taxon>
        <taxon>Metazoa</taxon>
        <taxon>Ecdysozoa</taxon>
        <taxon>Nematoda</taxon>
        <taxon>Enoplea</taxon>
        <taxon>Dorylaimia</taxon>
        <taxon>Dioctophymatida</taxon>
        <taxon>Dioctophymatoidea</taxon>
        <taxon>Soboliphymatidae</taxon>
        <taxon>Soboliphyme</taxon>
    </lineage>
</organism>
<reference evidence="1 2" key="2">
    <citation type="submission" date="2018-11" db="EMBL/GenBank/DDBJ databases">
        <authorList>
            <consortium name="Pathogen Informatics"/>
        </authorList>
    </citation>
    <scope>NUCLEOTIDE SEQUENCE [LARGE SCALE GENOMIC DNA]</scope>
</reference>
<dbReference type="EMBL" id="UZAM01007591">
    <property type="protein sequence ID" value="VDP00176.1"/>
    <property type="molecule type" value="Genomic_DNA"/>
</dbReference>
<reference evidence="3" key="1">
    <citation type="submission" date="2016-06" db="UniProtKB">
        <authorList>
            <consortium name="WormBaseParasite"/>
        </authorList>
    </citation>
    <scope>IDENTIFICATION</scope>
</reference>
<evidence type="ECO:0000313" key="2">
    <source>
        <dbReference type="Proteomes" id="UP000270296"/>
    </source>
</evidence>
<sequence length="211" mass="23566">MRTSAEYIEQVAVATPLLRLLQLLCCYYCATRLVLVTEGRRVLSTLLRKTLFSAGRQLVTCEDSLQALCRLMSYVKFALPHGIILCCHSILLQVIVQIQNLYVGELDVRNMQPGVLLQPLRNSAGLALFQVLDFTAVLQFGMQHTITTATSNWREACTVRGKPGNDRTHITIVDGNAIRDRQLSYKEDLVIVRTHPPFSFELGTGSGRVST</sequence>
<evidence type="ECO:0000313" key="3">
    <source>
        <dbReference type="WBParaSite" id="SBAD_0000328801-mRNA-1"/>
    </source>
</evidence>
<evidence type="ECO:0000313" key="1">
    <source>
        <dbReference type="EMBL" id="VDP00176.1"/>
    </source>
</evidence>
<gene>
    <name evidence="1" type="ORF">SBAD_LOCUS3140</name>
</gene>
<proteinExistence type="predicted"/>
<dbReference type="Proteomes" id="UP000270296">
    <property type="component" value="Unassembled WGS sequence"/>
</dbReference>